<evidence type="ECO:0000313" key="1">
    <source>
        <dbReference type="EMBL" id="CAB4176082.1"/>
    </source>
</evidence>
<dbReference type="EMBL" id="LR797370">
    <property type="protein sequence ID" value="CAB4210392.1"/>
    <property type="molecule type" value="Genomic_DNA"/>
</dbReference>
<dbReference type="EMBL" id="LR798372">
    <property type="protein sequence ID" value="CAB5227229.1"/>
    <property type="molecule type" value="Genomic_DNA"/>
</dbReference>
<dbReference type="EMBL" id="LR796938">
    <property type="protein sequence ID" value="CAB4176082.1"/>
    <property type="molecule type" value="Genomic_DNA"/>
</dbReference>
<accession>A0A6J5S9M4</accession>
<dbReference type="EMBL" id="LR797011">
    <property type="protein sequence ID" value="CAB4181688.1"/>
    <property type="molecule type" value="Genomic_DNA"/>
</dbReference>
<evidence type="ECO:0000313" key="2">
    <source>
        <dbReference type="EMBL" id="CAB4181688.1"/>
    </source>
</evidence>
<dbReference type="EMBL" id="LR797263">
    <property type="protein sequence ID" value="CAB4198760.1"/>
    <property type="molecule type" value="Genomic_DNA"/>
</dbReference>
<protein>
    <submittedName>
        <fullName evidence="4">Uncharacterized protein</fullName>
    </submittedName>
</protein>
<proteinExistence type="predicted"/>
<reference evidence="4" key="1">
    <citation type="submission" date="2020-05" db="EMBL/GenBank/DDBJ databases">
        <authorList>
            <person name="Chiriac C."/>
            <person name="Salcher M."/>
            <person name="Ghai R."/>
            <person name="Kavagutti S V."/>
        </authorList>
    </citation>
    <scope>NUCLEOTIDE SEQUENCE</scope>
</reference>
<evidence type="ECO:0000313" key="4">
    <source>
        <dbReference type="EMBL" id="CAB4210392.1"/>
    </source>
</evidence>
<name>A0A6J5S9M4_9CAUD</name>
<evidence type="ECO:0000313" key="3">
    <source>
        <dbReference type="EMBL" id="CAB4198760.1"/>
    </source>
</evidence>
<gene>
    <name evidence="2" type="ORF">UFOVP1075_59</name>
    <name evidence="3" type="ORF">UFOVP1312_51</name>
    <name evidence="4" type="ORF">UFOVP1426_7</name>
    <name evidence="5" type="ORF">UFOVP1522_16</name>
    <name evidence="1" type="ORF">UFOVP989_7</name>
</gene>
<sequence length="225" mass="23928">MDPQALKDAVYGGANAALPAQVSGTTDPAVASSFSARYAAPVAHAVSNAAVNQSQMQVEEAKKAAAAAKQAQQDMLDPRKYQQIAKSDGGYGFFDPTGKEISAHDYARVVGASVDKVLADSENPIDKQYINDYRNFNEYMTAWQNGDTKKVEAIQSQTPELKNIKSPQELAHRFMQAYPTVYGIGGFKGPGTAGQPNNTNFIPYAGQQNSAGDYGISTPGGIGVQ</sequence>
<evidence type="ECO:0000313" key="5">
    <source>
        <dbReference type="EMBL" id="CAB5227229.1"/>
    </source>
</evidence>
<organism evidence="4">
    <name type="scientific">uncultured Caudovirales phage</name>
    <dbReference type="NCBI Taxonomy" id="2100421"/>
    <lineage>
        <taxon>Viruses</taxon>
        <taxon>Duplodnaviria</taxon>
        <taxon>Heunggongvirae</taxon>
        <taxon>Uroviricota</taxon>
        <taxon>Caudoviricetes</taxon>
        <taxon>Peduoviridae</taxon>
        <taxon>Maltschvirus</taxon>
        <taxon>Maltschvirus maltsch</taxon>
    </lineage>
</organism>